<evidence type="ECO:0000256" key="1">
    <source>
        <dbReference type="SAM" id="Phobius"/>
    </source>
</evidence>
<dbReference type="SUPFAM" id="SSF55008">
    <property type="entry name" value="HMA, heavy metal-associated domain"/>
    <property type="match status" value="1"/>
</dbReference>
<dbReference type="EMBL" id="MGDZ01000043">
    <property type="protein sequence ID" value="OGL73056.1"/>
    <property type="molecule type" value="Genomic_DNA"/>
</dbReference>
<feature type="transmembrane region" description="Helical" evidence="1">
    <location>
        <begin position="278"/>
        <end position="306"/>
    </location>
</feature>
<dbReference type="InterPro" id="IPR006121">
    <property type="entry name" value="HMA_dom"/>
</dbReference>
<feature type="transmembrane region" description="Helical" evidence="1">
    <location>
        <begin position="357"/>
        <end position="380"/>
    </location>
</feature>
<dbReference type="Gene3D" id="2.60.40.420">
    <property type="entry name" value="Cupredoxins - blue copper proteins"/>
    <property type="match status" value="1"/>
</dbReference>
<dbReference type="Pfam" id="PF13386">
    <property type="entry name" value="DsbD_2"/>
    <property type="match status" value="1"/>
</dbReference>
<feature type="domain" description="HMA" evidence="2">
    <location>
        <begin position="77"/>
        <end position="144"/>
    </location>
</feature>
<dbReference type="Pfam" id="PF13473">
    <property type="entry name" value="Cupredoxin_1"/>
    <property type="match status" value="1"/>
</dbReference>
<sequence>MPELRLSVAELNKENAQRFEEAIGSVPGVERVDTWRGGALIVASDDSALVASLKTAQAADFKARLDGDGVPSGESTEVRHLKVDGMTCHACEINIERGLRKIDGILKVDADAARGMVRIVCQSERLADLDPIKNVLKEKGYSLRDVRNVNDRESSITMERPSMLRLLWLFAVVLVAGAALTRLGLLGTSPEIGQKAGFLAALFVGLVAGTSSCLAVSGGLLLSSAAKFNARCANASPAVRMRPVFLFVAGRVASYGLLGGIIGAAGKALSPSPAMTGIITALAAVYMLVMGLDMLGMAPGWLKRLLPRLPKSWSHRIMDAEGKTHPAAPFLLGAATFFIPCGFTQAFQLYALASGNFLAGASTLAGFALGTAPALLALGWASSSFKGKLGKIFFQFSGATVIMLGLWNIGNGLTVAGYPLPRLTLGGGENAAAAEADGAPPIIDGKQVIKMTVGGTEAAYDPDNFTVRAGVPVRWEITAVRAGGCLSSLIAPKFGVRTLLKKGSNVVTFTPEQPGNYSFSCGMGMFRGTIAVVQ</sequence>
<name>A0A1F7U467_9BACT</name>
<feature type="transmembrane region" description="Helical" evidence="1">
    <location>
        <begin position="392"/>
        <end position="410"/>
    </location>
</feature>
<dbReference type="Proteomes" id="UP000176303">
    <property type="component" value="Unassembled WGS sequence"/>
</dbReference>
<feature type="transmembrane region" description="Helical" evidence="1">
    <location>
        <begin position="327"/>
        <end position="351"/>
    </location>
</feature>
<accession>A0A1F7U467</accession>
<dbReference type="CDD" id="cd00371">
    <property type="entry name" value="HMA"/>
    <property type="match status" value="1"/>
</dbReference>
<dbReference type="InterPro" id="IPR039447">
    <property type="entry name" value="UreH-like_TM_dom"/>
</dbReference>
<feature type="transmembrane region" description="Helical" evidence="1">
    <location>
        <begin position="166"/>
        <end position="185"/>
    </location>
</feature>
<dbReference type="InterPro" id="IPR008972">
    <property type="entry name" value="Cupredoxin"/>
</dbReference>
<feature type="transmembrane region" description="Helical" evidence="1">
    <location>
        <begin position="197"/>
        <end position="223"/>
    </location>
</feature>
<protein>
    <recommendedName>
        <fullName evidence="2">HMA domain-containing protein</fullName>
    </recommendedName>
</protein>
<dbReference type="SUPFAM" id="SSF49503">
    <property type="entry name" value="Cupredoxins"/>
    <property type="match status" value="1"/>
</dbReference>
<dbReference type="PANTHER" id="PTHR42208">
    <property type="entry name" value="HEAVY METAL TRANSPORTER-RELATED"/>
    <property type="match status" value="1"/>
</dbReference>
<dbReference type="InterPro" id="IPR028096">
    <property type="entry name" value="EfeO_Cupredoxin"/>
</dbReference>
<dbReference type="Gene3D" id="3.30.70.100">
    <property type="match status" value="1"/>
</dbReference>
<evidence type="ECO:0000259" key="2">
    <source>
        <dbReference type="PROSITE" id="PS50846"/>
    </source>
</evidence>
<dbReference type="AlphaFoldDB" id="A0A1F7U467"/>
<evidence type="ECO:0000313" key="4">
    <source>
        <dbReference type="Proteomes" id="UP000176303"/>
    </source>
</evidence>
<proteinExistence type="predicted"/>
<evidence type="ECO:0000313" key="3">
    <source>
        <dbReference type="EMBL" id="OGL73056.1"/>
    </source>
</evidence>
<dbReference type="PANTHER" id="PTHR42208:SF1">
    <property type="entry name" value="HEAVY METAL TRANSPORTER"/>
    <property type="match status" value="1"/>
</dbReference>
<dbReference type="PROSITE" id="PS50846">
    <property type="entry name" value="HMA_2"/>
    <property type="match status" value="1"/>
</dbReference>
<keyword evidence="1" id="KW-0472">Membrane</keyword>
<dbReference type="STRING" id="1802391.A3D72_02455"/>
<organism evidence="3 4">
    <name type="scientific">Candidatus Uhrbacteria bacterium RIFCSPHIGHO2_02_FULL_57_19</name>
    <dbReference type="NCBI Taxonomy" id="1802391"/>
    <lineage>
        <taxon>Bacteria</taxon>
        <taxon>Candidatus Uhriibacteriota</taxon>
    </lineage>
</organism>
<dbReference type="GO" id="GO:0046872">
    <property type="term" value="F:metal ion binding"/>
    <property type="evidence" value="ECO:0007669"/>
    <property type="project" value="InterPro"/>
</dbReference>
<feature type="transmembrane region" description="Helical" evidence="1">
    <location>
        <begin position="244"/>
        <end position="266"/>
    </location>
</feature>
<comment type="caution">
    <text evidence="3">The sequence shown here is derived from an EMBL/GenBank/DDBJ whole genome shotgun (WGS) entry which is preliminary data.</text>
</comment>
<keyword evidence="1" id="KW-1133">Transmembrane helix</keyword>
<dbReference type="Pfam" id="PF00403">
    <property type="entry name" value="HMA"/>
    <property type="match status" value="1"/>
</dbReference>
<keyword evidence="1" id="KW-0812">Transmembrane</keyword>
<dbReference type="InterPro" id="IPR036163">
    <property type="entry name" value="HMA_dom_sf"/>
</dbReference>
<reference evidence="3 4" key="1">
    <citation type="journal article" date="2016" name="Nat. Commun.">
        <title>Thousands of microbial genomes shed light on interconnected biogeochemical processes in an aquifer system.</title>
        <authorList>
            <person name="Anantharaman K."/>
            <person name="Brown C.T."/>
            <person name="Hug L.A."/>
            <person name="Sharon I."/>
            <person name="Castelle C.J."/>
            <person name="Probst A.J."/>
            <person name="Thomas B.C."/>
            <person name="Singh A."/>
            <person name="Wilkins M.J."/>
            <person name="Karaoz U."/>
            <person name="Brodie E.L."/>
            <person name="Williams K.H."/>
            <person name="Hubbard S.S."/>
            <person name="Banfield J.F."/>
        </authorList>
    </citation>
    <scope>NUCLEOTIDE SEQUENCE [LARGE SCALE GENOMIC DNA]</scope>
</reference>
<gene>
    <name evidence="3" type="ORF">A3D72_02455</name>
</gene>